<protein>
    <recommendedName>
        <fullName evidence="2">Galectin</fullName>
    </recommendedName>
</protein>
<evidence type="ECO:0000256" key="2">
    <source>
        <dbReference type="RuleBase" id="RU102079"/>
    </source>
</evidence>
<accession>A0A9J6BNT1</accession>
<dbReference type="Proteomes" id="UP001107558">
    <property type="component" value="Chromosome 3"/>
</dbReference>
<comment type="caution">
    <text evidence="4">The sequence shown here is derived from an EMBL/GenBank/DDBJ whole genome shotgun (WGS) entry which is preliminary data.</text>
</comment>
<feature type="domain" description="Galectin" evidence="3">
    <location>
        <begin position="3"/>
        <end position="150"/>
    </location>
</feature>
<dbReference type="InterPro" id="IPR013320">
    <property type="entry name" value="ConA-like_dom_sf"/>
</dbReference>
<dbReference type="AlphaFoldDB" id="A0A9J6BNT1"/>
<proteinExistence type="predicted"/>
<evidence type="ECO:0000313" key="4">
    <source>
        <dbReference type="EMBL" id="KAG5671537.1"/>
    </source>
</evidence>
<evidence type="ECO:0000259" key="3">
    <source>
        <dbReference type="PROSITE" id="PS51304"/>
    </source>
</evidence>
<dbReference type="InterPro" id="IPR001079">
    <property type="entry name" value="Galectin_CRD"/>
</dbReference>
<dbReference type="PANTHER" id="PTHR11346">
    <property type="entry name" value="GALECTIN"/>
    <property type="match status" value="1"/>
</dbReference>
<dbReference type="SMART" id="SM00908">
    <property type="entry name" value="Gal-bind_lectin"/>
    <property type="match status" value="2"/>
</dbReference>
<keyword evidence="5" id="KW-1185">Reference proteome</keyword>
<dbReference type="EMBL" id="JADBJN010000003">
    <property type="protein sequence ID" value="KAG5671537.1"/>
    <property type="molecule type" value="Genomic_DNA"/>
</dbReference>
<dbReference type="Pfam" id="PF00337">
    <property type="entry name" value="Gal-bind_lectin"/>
    <property type="match status" value="2"/>
</dbReference>
<dbReference type="CDD" id="cd00070">
    <property type="entry name" value="GLECT"/>
    <property type="match status" value="1"/>
</dbReference>
<dbReference type="PANTHER" id="PTHR11346:SF147">
    <property type="entry name" value="GALECTIN"/>
    <property type="match status" value="1"/>
</dbReference>
<dbReference type="PROSITE" id="PS51304">
    <property type="entry name" value="GALECTIN"/>
    <property type="match status" value="2"/>
</dbReference>
<dbReference type="SMART" id="SM00276">
    <property type="entry name" value="GLECT"/>
    <property type="match status" value="2"/>
</dbReference>
<dbReference type="OrthoDB" id="6251307at2759"/>
<gene>
    <name evidence="4" type="ORF">PVAND_001730</name>
</gene>
<evidence type="ECO:0000313" key="5">
    <source>
        <dbReference type="Proteomes" id="UP001107558"/>
    </source>
</evidence>
<keyword evidence="1 2" id="KW-0430">Lectin</keyword>
<name>A0A9J6BNT1_POLVA</name>
<dbReference type="InterPro" id="IPR044156">
    <property type="entry name" value="Galectin-like"/>
</dbReference>
<organism evidence="4 5">
    <name type="scientific">Polypedilum vanderplanki</name>
    <name type="common">Sleeping chironomid midge</name>
    <dbReference type="NCBI Taxonomy" id="319348"/>
    <lineage>
        <taxon>Eukaryota</taxon>
        <taxon>Metazoa</taxon>
        <taxon>Ecdysozoa</taxon>
        <taxon>Arthropoda</taxon>
        <taxon>Hexapoda</taxon>
        <taxon>Insecta</taxon>
        <taxon>Pterygota</taxon>
        <taxon>Neoptera</taxon>
        <taxon>Endopterygota</taxon>
        <taxon>Diptera</taxon>
        <taxon>Nematocera</taxon>
        <taxon>Chironomoidea</taxon>
        <taxon>Chironomidae</taxon>
        <taxon>Chironominae</taxon>
        <taxon>Polypedilum</taxon>
        <taxon>Polypedilum</taxon>
    </lineage>
</organism>
<dbReference type="Gene3D" id="2.60.120.200">
    <property type="match status" value="2"/>
</dbReference>
<sequence>MQKYNGRLMPVEAGQLITIVGKLLPNPQRFDVELLTGNNQGNDAGDIQLHLSTRFQIAEPVVVRNSHTRGIGWNQEERRENLFPHNSLNPFRRGGLFKIAIFIDRAAFFISINDKPFCTFNHRLPLNAIQRINIARDVEEIYQVNQTTVQEQQLVWPGINPNVFESFAPRQFNPGNVILITGCPRGNSNGDFTINFFDGAKLDITHLHFRTYFSRHNIILNSQHENGHWQQEISTQLQPYPFAIGQVFKIAIAITSTDFQIAVNGKKVAFMTFREHQKRLLGSLTGFQLLSNNGLNVLVQGVDHLLMDSSCSGFERYSS</sequence>
<dbReference type="GO" id="GO:0030246">
    <property type="term" value="F:carbohydrate binding"/>
    <property type="evidence" value="ECO:0007669"/>
    <property type="project" value="UniProtKB-UniRule"/>
</dbReference>
<feature type="domain" description="Galectin" evidence="3">
    <location>
        <begin position="164"/>
        <end position="305"/>
    </location>
</feature>
<dbReference type="SUPFAM" id="SSF49899">
    <property type="entry name" value="Concanavalin A-like lectins/glucanases"/>
    <property type="match status" value="2"/>
</dbReference>
<reference evidence="4" key="1">
    <citation type="submission" date="2021-03" db="EMBL/GenBank/DDBJ databases">
        <title>Chromosome level genome of the anhydrobiotic midge Polypedilum vanderplanki.</title>
        <authorList>
            <person name="Yoshida Y."/>
            <person name="Kikawada T."/>
            <person name="Gusev O."/>
        </authorList>
    </citation>
    <scope>NUCLEOTIDE SEQUENCE</scope>
    <source>
        <strain evidence="4">NIAS01</strain>
        <tissue evidence="4">Whole body or cell culture</tissue>
    </source>
</reference>
<evidence type="ECO:0000256" key="1">
    <source>
        <dbReference type="ARBA" id="ARBA00022734"/>
    </source>
</evidence>